<dbReference type="InterPro" id="IPR002110">
    <property type="entry name" value="Ankyrin_rpt"/>
</dbReference>
<dbReference type="SUPFAM" id="SSF48403">
    <property type="entry name" value="Ankyrin repeat"/>
    <property type="match status" value="1"/>
</dbReference>
<keyword evidence="5" id="KW-0067">ATP-binding</keyword>
<evidence type="ECO:0000256" key="2">
    <source>
        <dbReference type="ARBA" id="ARBA00022679"/>
    </source>
</evidence>
<dbReference type="GO" id="GO:0005524">
    <property type="term" value="F:ATP binding"/>
    <property type="evidence" value="ECO:0007669"/>
    <property type="project" value="UniProtKB-KW"/>
</dbReference>
<keyword evidence="6" id="KW-0040">ANK repeat</keyword>
<evidence type="ECO:0000256" key="4">
    <source>
        <dbReference type="ARBA" id="ARBA00022777"/>
    </source>
</evidence>
<keyword evidence="4 9" id="KW-0418">Kinase</keyword>
<feature type="region of interest" description="Disordered" evidence="7">
    <location>
        <begin position="487"/>
        <end position="513"/>
    </location>
</feature>
<evidence type="ECO:0000313" key="9">
    <source>
        <dbReference type="EMBL" id="PNY28157.1"/>
    </source>
</evidence>
<dbReference type="PANTHER" id="PTHR24351">
    <property type="entry name" value="RIBOSOMAL PROTEIN S6 KINASE"/>
    <property type="match status" value="1"/>
</dbReference>
<dbReference type="Pfam" id="PF00069">
    <property type="entry name" value="Pkinase"/>
    <property type="match status" value="1"/>
</dbReference>
<feature type="region of interest" description="Disordered" evidence="7">
    <location>
        <begin position="567"/>
        <end position="589"/>
    </location>
</feature>
<dbReference type="AlphaFoldDB" id="A0A2K3QKU8"/>
<evidence type="ECO:0000256" key="1">
    <source>
        <dbReference type="ARBA" id="ARBA00022527"/>
    </source>
</evidence>
<dbReference type="GO" id="GO:0004674">
    <property type="term" value="F:protein serine/threonine kinase activity"/>
    <property type="evidence" value="ECO:0007669"/>
    <property type="project" value="UniProtKB-KW"/>
</dbReference>
<reference evidence="9 10" key="1">
    <citation type="submission" date="2017-08" db="EMBL/GenBank/DDBJ databases">
        <title>Harnessing the power of phylogenomics to disentangle the directionality and signatures of interkingdom host jumping in the parasitic fungal genus Tolypocladium.</title>
        <authorList>
            <person name="Quandt C.A."/>
            <person name="Patterson W."/>
            <person name="Spatafora J.W."/>
        </authorList>
    </citation>
    <scope>NUCLEOTIDE SEQUENCE [LARGE SCALE GENOMIC DNA]</scope>
    <source>
        <strain evidence="9 10">CBS 113982</strain>
    </source>
</reference>
<evidence type="ECO:0000256" key="7">
    <source>
        <dbReference type="SAM" id="MobiDB-lite"/>
    </source>
</evidence>
<feature type="repeat" description="ANK" evidence="6">
    <location>
        <begin position="747"/>
        <end position="779"/>
    </location>
</feature>
<name>A0A2K3QKU8_9HYPO</name>
<keyword evidence="2" id="KW-0808">Transferase</keyword>
<dbReference type="Proteomes" id="UP000236621">
    <property type="component" value="Unassembled WGS sequence"/>
</dbReference>
<dbReference type="InterPro" id="IPR036770">
    <property type="entry name" value="Ankyrin_rpt-contain_sf"/>
</dbReference>
<dbReference type="STRING" id="45235.A0A2K3QKU8"/>
<dbReference type="OrthoDB" id="63267at2759"/>
<accession>A0A2K3QKU8</accession>
<keyword evidence="10" id="KW-1185">Reference proteome</keyword>
<dbReference type="InterPro" id="IPR000719">
    <property type="entry name" value="Prot_kinase_dom"/>
</dbReference>
<evidence type="ECO:0000313" key="10">
    <source>
        <dbReference type="Proteomes" id="UP000236621"/>
    </source>
</evidence>
<comment type="caution">
    <text evidence="9">The sequence shown here is derived from an EMBL/GenBank/DDBJ whole genome shotgun (WGS) entry which is preliminary data.</text>
</comment>
<keyword evidence="3" id="KW-0547">Nucleotide-binding</keyword>
<evidence type="ECO:0000256" key="6">
    <source>
        <dbReference type="PROSITE-ProRule" id="PRU00023"/>
    </source>
</evidence>
<dbReference type="CDD" id="cd11651">
    <property type="entry name" value="YPK1_N_like"/>
    <property type="match status" value="1"/>
</dbReference>
<protein>
    <submittedName>
        <fullName evidence="9">Serine/threonine-protein kinase gad8</fullName>
    </submittedName>
</protein>
<gene>
    <name evidence="9" type="ORF">TCAP_01910</name>
</gene>
<feature type="region of interest" description="Disordered" evidence="7">
    <location>
        <begin position="1"/>
        <end position="20"/>
    </location>
</feature>
<evidence type="ECO:0000256" key="5">
    <source>
        <dbReference type="ARBA" id="ARBA00022840"/>
    </source>
</evidence>
<dbReference type="Gene3D" id="3.30.200.20">
    <property type="entry name" value="Phosphorylase Kinase, domain 1"/>
    <property type="match status" value="1"/>
</dbReference>
<organism evidence="9 10">
    <name type="scientific">Tolypocladium capitatum</name>
    <dbReference type="NCBI Taxonomy" id="45235"/>
    <lineage>
        <taxon>Eukaryota</taxon>
        <taxon>Fungi</taxon>
        <taxon>Dikarya</taxon>
        <taxon>Ascomycota</taxon>
        <taxon>Pezizomycotina</taxon>
        <taxon>Sordariomycetes</taxon>
        <taxon>Hypocreomycetidae</taxon>
        <taxon>Hypocreales</taxon>
        <taxon>Ophiocordycipitaceae</taxon>
        <taxon>Tolypocladium</taxon>
    </lineage>
</organism>
<dbReference type="Gene3D" id="1.25.40.20">
    <property type="entry name" value="Ankyrin repeat-containing domain"/>
    <property type="match status" value="2"/>
</dbReference>
<feature type="compositionally biased region" description="Basic and acidic residues" evidence="7">
    <location>
        <begin position="8"/>
        <end position="20"/>
    </location>
</feature>
<proteinExistence type="predicted"/>
<dbReference type="SUPFAM" id="SSF56112">
    <property type="entry name" value="Protein kinase-like (PK-like)"/>
    <property type="match status" value="1"/>
</dbReference>
<dbReference type="Gene3D" id="1.10.510.10">
    <property type="entry name" value="Transferase(Phosphotransferase) domain 1"/>
    <property type="match status" value="1"/>
</dbReference>
<feature type="compositionally biased region" description="Low complexity" evidence="7">
    <location>
        <begin position="576"/>
        <end position="586"/>
    </location>
</feature>
<dbReference type="PROSITE" id="PS50088">
    <property type="entry name" value="ANK_REPEAT"/>
    <property type="match status" value="2"/>
</dbReference>
<dbReference type="EMBL" id="NRSZ01000298">
    <property type="protein sequence ID" value="PNY28157.1"/>
    <property type="molecule type" value="Genomic_DNA"/>
</dbReference>
<feature type="domain" description="Protein kinase" evidence="8">
    <location>
        <begin position="193"/>
        <end position="435"/>
    </location>
</feature>
<keyword evidence="1" id="KW-0723">Serine/threonine-protein kinase</keyword>
<feature type="repeat" description="ANK" evidence="6">
    <location>
        <begin position="621"/>
        <end position="653"/>
    </location>
</feature>
<dbReference type="SMART" id="SM00248">
    <property type="entry name" value="ANK"/>
    <property type="match status" value="5"/>
</dbReference>
<dbReference type="Pfam" id="PF12796">
    <property type="entry name" value="Ank_2"/>
    <property type="match status" value="1"/>
</dbReference>
<dbReference type="InterPro" id="IPR011009">
    <property type="entry name" value="Kinase-like_dom_sf"/>
</dbReference>
<evidence type="ECO:0000256" key="3">
    <source>
        <dbReference type="ARBA" id="ARBA00022741"/>
    </source>
</evidence>
<dbReference type="PROSITE" id="PS50011">
    <property type="entry name" value="PROTEIN_KINASE_DOM"/>
    <property type="match status" value="1"/>
</dbReference>
<dbReference type="PROSITE" id="PS50297">
    <property type="entry name" value="ANK_REP_REGION"/>
    <property type="match status" value="2"/>
</dbReference>
<evidence type="ECO:0000259" key="8">
    <source>
        <dbReference type="PROSITE" id="PS50011"/>
    </source>
</evidence>
<sequence>MSGEFTEELGKAHIDDAPDVKNDSFGPTGDNCIAIQLHSHPRPGVLIVTLHQGVGFSPLDQHDSLGRYNRLKTLRHPVYQQPFLPYAILDFEKSQLSIRAVSGTAENPLWAGDEASCRFDVSRFAELTIYLYLKNAEASTGSQDTFLGLTRIHPSFDERKPLDPEWLDVQDGTGKIRVTVEYIENRTSKMANWKYLTTIGESGSDMIDQVKKANTRQLYAMKTIETADVISPSEVVRTLRTQINNPFITSLRLACRSSRWLHLFSPFVSGGHLFYYLQKERRFDVTRSTLYTAELLCALEYLHSLGIVCNRLRPRNILLDSLGHIALCDFDLFSLEVKDMMVECPAAESLIDQSYSRVADWWMLGVFLYEMLTGLPPFYDEDTDEMHRKILHEPVQFPESVPPAARDVLTELLNRKPEKRLGANGAAEIKAHAFFCDLDWDKLLQRKYEPTFKPENVAICFWESPGPPVQFSGFAYIPPKATLEDTMDRDASTKSLPPLSEPSQEATKEKEEDGWVLRWDEASQSLHFYHRFTNTKRPANVQAMNTTADGTEAYLTQQPPVIQPIVRDDPTMHGDSSPSIGSPSQSQKRDALEAALKAGYLHIVSQLMEYGMDLNIFFGGGQNCPLEWAAEHENVDLVRLFLDKGADANFPNFDILGIHQGGPALIKAVEKGNQELAEALVRKTNRVASTRALGLAIDRRDITMVRLLLANGVRCDFEEADRPHPPPPRHSDCVYGCSFRNISEPEEFIPPLVRAVKQGDVDLARLMLSHGADANVGYHDLTRKLSEIHQRSEIMFSCGRVIELAMELNQQEIVQLLLASGADIGLISPVWPVPGHDCQQVPRTVYQRVTAGLRVAAARKEGKTAAGRGS</sequence>